<evidence type="ECO:0000256" key="1">
    <source>
        <dbReference type="ARBA" id="ARBA00006243"/>
    </source>
</evidence>
<reference evidence="4 5" key="1">
    <citation type="submission" date="2016-07" db="EMBL/GenBank/DDBJ databases">
        <title>Genome analysis of Flavihumibacter stibioxidans YS-17.</title>
        <authorList>
            <person name="Shi K."/>
            <person name="Han Y."/>
            <person name="Wang G."/>
        </authorList>
    </citation>
    <scope>NUCLEOTIDE SEQUENCE [LARGE SCALE GENOMIC DNA]</scope>
    <source>
        <strain evidence="4 5">YS-17</strain>
    </source>
</reference>
<comment type="caution">
    <text evidence="4">The sequence shown here is derived from an EMBL/GenBank/DDBJ whole genome shotgun (WGS) entry which is preliminary data.</text>
</comment>
<evidence type="ECO:0000313" key="4">
    <source>
        <dbReference type="EMBL" id="MBC6490828.1"/>
    </source>
</evidence>
<proteinExistence type="inferred from homology"/>
<organism evidence="4 5">
    <name type="scientific">Flavihumibacter stibioxidans</name>
    <dbReference type="NCBI Taxonomy" id="1834163"/>
    <lineage>
        <taxon>Bacteria</taxon>
        <taxon>Pseudomonadati</taxon>
        <taxon>Bacteroidota</taxon>
        <taxon>Chitinophagia</taxon>
        <taxon>Chitinophagales</taxon>
        <taxon>Chitinophagaceae</taxon>
        <taxon>Flavihumibacter</taxon>
    </lineage>
</organism>
<evidence type="ECO:0000313" key="5">
    <source>
        <dbReference type="Proteomes" id="UP000765802"/>
    </source>
</evidence>
<sequence>MQLSCPLPKFDFDVITLGHGSGGLLTHRLLQKGVFDILGNEFLGQQHDGASFHMDGKLAFSTDSFVVHPIFFPGGSIGDLAINGTVNDLAMCGAQPQYLSLSFILEEGLKTDEFSQILADIKTAADKAGVKIVTGDTKVVEKGKGDKLFINTSGIGTVHPGAAIHHQHIRPGDRVIISGNIATHGMAIMSVREGLEFETSIISDTVALNHTVYTLVNRFGKGIKFLRDPTRGGVASVLNEVAELTELGVDLVQSRVPVEEQVEAACEMLGLDPLYVANEGIFLAIVSEDIAAPFLQALKEDELGVNAAEIGVVSVNHPRKVIMESRIGGSRVVSYLTGEQLPRIC</sequence>
<dbReference type="Proteomes" id="UP000765802">
    <property type="component" value="Unassembled WGS sequence"/>
</dbReference>
<dbReference type="PIRSF" id="PIRSF005644">
    <property type="entry name" value="Hdrgns_mtr_HypE"/>
    <property type="match status" value="1"/>
</dbReference>
<evidence type="ECO:0000259" key="2">
    <source>
        <dbReference type="Pfam" id="PF00586"/>
    </source>
</evidence>
<dbReference type="NCBIfam" id="TIGR02124">
    <property type="entry name" value="hypE"/>
    <property type="match status" value="1"/>
</dbReference>
<dbReference type="InterPro" id="IPR011854">
    <property type="entry name" value="HypE"/>
</dbReference>
<keyword evidence="5" id="KW-1185">Reference proteome</keyword>
<evidence type="ECO:0000259" key="3">
    <source>
        <dbReference type="Pfam" id="PF02769"/>
    </source>
</evidence>
<dbReference type="InterPro" id="IPR010918">
    <property type="entry name" value="PurM-like_C_dom"/>
</dbReference>
<dbReference type="Gene3D" id="3.30.1330.10">
    <property type="entry name" value="PurM-like, N-terminal domain"/>
    <property type="match status" value="1"/>
</dbReference>
<dbReference type="InterPro" id="IPR036676">
    <property type="entry name" value="PurM-like_C_sf"/>
</dbReference>
<dbReference type="PANTHER" id="PTHR30303">
    <property type="entry name" value="HYDROGENASE ISOENZYMES FORMATION PROTEIN HYPE"/>
    <property type="match status" value="1"/>
</dbReference>
<dbReference type="InterPro" id="IPR036921">
    <property type="entry name" value="PurM-like_N_sf"/>
</dbReference>
<dbReference type="CDD" id="cd02197">
    <property type="entry name" value="HypE"/>
    <property type="match status" value="1"/>
</dbReference>
<protein>
    <submittedName>
        <fullName evidence="4">Hydrogenase expression/formation protein HypE</fullName>
    </submittedName>
</protein>
<gene>
    <name evidence="4" type="ORF">BC349_07275</name>
</gene>
<dbReference type="Pfam" id="PF02769">
    <property type="entry name" value="AIRS_C"/>
    <property type="match status" value="1"/>
</dbReference>
<name>A0ABR7M733_9BACT</name>
<feature type="domain" description="PurM-like N-terminal" evidence="2">
    <location>
        <begin position="50"/>
        <end position="158"/>
    </location>
</feature>
<dbReference type="Gene3D" id="3.90.650.10">
    <property type="entry name" value="PurM-like C-terminal domain"/>
    <property type="match status" value="1"/>
</dbReference>
<dbReference type="PANTHER" id="PTHR30303:SF0">
    <property type="entry name" value="CARBAMOYL DEHYDRATASE HYPE"/>
    <property type="match status" value="1"/>
</dbReference>
<dbReference type="SUPFAM" id="SSF55326">
    <property type="entry name" value="PurM N-terminal domain-like"/>
    <property type="match status" value="1"/>
</dbReference>
<dbReference type="InterPro" id="IPR016188">
    <property type="entry name" value="PurM-like_N"/>
</dbReference>
<accession>A0ABR7M733</accession>
<comment type="similarity">
    <text evidence="1">Belongs to the HypE family.</text>
</comment>
<dbReference type="Pfam" id="PF00586">
    <property type="entry name" value="AIRS"/>
    <property type="match status" value="1"/>
</dbReference>
<dbReference type="EMBL" id="MBUA01000012">
    <property type="protein sequence ID" value="MBC6490828.1"/>
    <property type="molecule type" value="Genomic_DNA"/>
</dbReference>
<dbReference type="SUPFAM" id="SSF56042">
    <property type="entry name" value="PurM C-terminal domain-like"/>
    <property type="match status" value="1"/>
</dbReference>
<dbReference type="RefSeq" id="WP_187256179.1">
    <property type="nucleotide sequence ID" value="NZ_JBHULF010000014.1"/>
</dbReference>
<feature type="domain" description="PurM-like C-terminal" evidence="3">
    <location>
        <begin position="170"/>
        <end position="314"/>
    </location>
</feature>